<dbReference type="SUPFAM" id="SSF53335">
    <property type="entry name" value="S-adenosyl-L-methionine-dependent methyltransferases"/>
    <property type="match status" value="1"/>
</dbReference>
<dbReference type="InterPro" id="IPR029063">
    <property type="entry name" value="SAM-dependent_MTases_sf"/>
</dbReference>
<gene>
    <name evidence="3" type="ORF">A9Q02_14775</name>
</gene>
<keyword evidence="4" id="KW-1185">Reference proteome</keyword>
<proteinExistence type="predicted"/>
<name>A0A2H3KKT0_9CHLR</name>
<evidence type="ECO:0000313" key="4">
    <source>
        <dbReference type="Proteomes" id="UP000220922"/>
    </source>
</evidence>
<organism evidence="3 4">
    <name type="scientific">Candidatus Chloroploca asiatica</name>
    <dbReference type="NCBI Taxonomy" id="1506545"/>
    <lineage>
        <taxon>Bacteria</taxon>
        <taxon>Bacillati</taxon>
        <taxon>Chloroflexota</taxon>
        <taxon>Chloroflexia</taxon>
        <taxon>Chloroflexales</taxon>
        <taxon>Chloroflexineae</taxon>
        <taxon>Oscillochloridaceae</taxon>
        <taxon>Candidatus Chloroploca</taxon>
    </lineage>
</organism>
<reference evidence="3 4" key="1">
    <citation type="submission" date="2016-05" db="EMBL/GenBank/DDBJ databases">
        <authorList>
            <person name="Lavstsen T."/>
            <person name="Jespersen J.S."/>
        </authorList>
    </citation>
    <scope>NUCLEOTIDE SEQUENCE [LARGE SCALE GENOMIC DNA]</scope>
    <source>
        <strain evidence="3 4">B7-9</strain>
    </source>
</reference>
<dbReference type="CDD" id="cd02440">
    <property type="entry name" value="AdoMet_MTases"/>
    <property type="match status" value="1"/>
</dbReference>
<protein>
    <submittedName>
        <fullName evidence="3">Methyltransferase type 12</fullName>
    </submittedName>
</protein>
<dbReference type="PANTHER" id="PTHR43861">
    <property type="entry name" value="TRANS-ACONITATE 2-METHYLTRANSFERASE-RELATED"/>
    <property type="match status" value="1"/>
</dbReference>
<comment type="caution">
    <text evidence="3">The sequence shown here is derived from an EMBL/GenBank/DDBJ whole genome shotgun (WGS) entry which is preliminary data.</text>
</comment>
<feature type="domain" description="Methyltransferase" evidence="2">
    <location>
        <begin position="37"/>
        <end position="134"/>
    </location>
</feature>
<dbReference type="OrthoDB" id="9811589at2"/>
<dbReference type="GO" id="GO:0008168">
    <property type="term" value="F:methyltransferase activity"/>
    <property type="evidence" value="ECO:0007669"/>
    <property type="project" value="UniProtKB-KW"/>
</dbReference>
<accession>A0A2H3KKT0</accession>
<dbReference type="GO" id="GO:0032259">
    <property type="term" value="P:methylation"/>
    <property type="evidence" value="ECO:0007669"/>
    <property type="project" value="UniProtKB-KW"/>
</dbReference>
<dbReference type="InterPro" id="IPR041698">
    <property type="entry name" value="Methyltransf_25"/>
</dbReference>
<evidence type="ECO:0000259" key="2">
    <source>
        <dbReference type="Pfam" id="PF13649"/>
    </source>
</evidence>
<evidence type="ECO:0000313" key="3">
    <source>
        <dbReference type="EMBL" id="PDV98561.1"/>
    </source>
</evidence>
<dbReference type="Proteomes" id="UP000220922">
    <property type="component" value="Unassembled WGS sequence"/>
</dbReference>
<dbReference type="Gene3D" id="2.20.130.10">
    <property type="entry name" value="CAC2371-like domains"/>
    <property type="match status" value="1"/>
</dbReference>
<keyword evidence="3" id="KW-0489">Methyltransferase</keyword>
<sequence length="255" mass="29160">MQSYDPFARYYDADFREYRDDVALYHEFARRTGGPLLELMCGTGRVLVPLAETGYTITGVDSSAAMLAIAREQLVEAELTAQTTLIQGDVRDVHLPTNHFSLAFIAINSFMHLERVGDQLACLNTMRKALTRRGLLILDLFSPDPAEIMREDNRLVLDRAYHLDGRYVQKFVAIDSDYASQVSRVTYLYDETDPQGQVTRRTMQFTMRWLYRFELEHLLARAGFVVRHIYGSYELDEYATGSPRLIAVASPAREP</sequence>
<dbReference type="EMBL" id="LYXE01000092">
    <property type="protein sequence ID" value="PDV98561.1"/>
    <property type="molecule type" value="Genomic_DNA"/>
</dbReference>
<keyword evidence="1 3" id="KW-0808">Transferase</keyword>
<dbReference type="Pfam" id="PF13649">
    <property type="entry name" value="Methyltransf_25"/>
    <property type="match status" value="1"/>
</dbReference>
<evidence type="ECO:0000256" key="1">
    <source>
        <dbReference type="ARBA" id="ARBA00022679"/>
    </source>
</evidence>
<dbReference type="Gene3D" id="3.40.50.150">
    <property type="entry name" value="Vaccinia Virus protein VP39"/>
    <property type="match status" value="1"/>
</dbReference>
<dbReference type="RefSeq" id="WP_097653385.1">
    <property type="nucleotide sequence ID" value="NZ_LYXE01000092.1"/>
</dbReference>
<dbReference type="AlphaFoldDB" id="A0A2H3KKT0"/>